<organism evidence="2 3">
    <name type="scientific">Nocardia gamkensis</name>
    <dbReference type="NCBI Taxonomy" id="352869"/>
    <lineage>
        <taxon>Bacteria</taxon>
        <taxon>Bacillati</taxon>
        <taxon>Actinomycetota</taxon>
        <taxon>Actinomycetes</taxon>
        <taxon>Mycobacteriales</taxon>
        <taxon>Nocardiaceae</taxon>
        <taxon>Nocardia</taxon>
    </lineage>
</organism>
<comment type="caution">
    <text evidence="2">The sequence shown here is derived from an EMBL/GenBank/DDBJ whole genome shotgun (WGS) entry which is preliminary data.</text>
</comment>
<keyword evidence="3" id="KW-1185">Reference proteome</keyword>
<proteinExistence type="predicted"/>
<accession>A0A7X6L5R0</accession>
<protein>
    <submittedName>
        <fullName evidence="2">Uncharacterized protein</fullName>
    </submittedName>
</protein>
<reference evidence="2 3" key="1">
    <citation type="submission" date="2020-04" db="EMBL/GenBank/DDBJ databases">
        <title>MicrobeNet Type strains.</title>
        <authorList>
            <person name="Nicholson A.C."/>
        </authorList>
    </citation>
    <scope>NUCLEOTIDE SEQUENCE [LARGE SCALE GENOMIC DNA]</scope>
    <source>
        <strain evidence="2 3">DSM 44956</strain>
    </source>
</reference>
<keyword evidence="1" id="KW-0812">Transmembrane</keyword>
<evidence type="ECO:0000256" key="1">
    <source>
        <dbReference type="SAM" id="Phobius"/>
    </source>
</evidence>
<sequence>MPQAGASRSSAPRVRQLHRGSGIVFVATVLATFVALAQEQPVVWVSYLPLLPLALLLFSGLYMLVGPYSVRRRSARRAAQPG</sequence>
<gene>
    <name evidence="2" type="ORF">HGB38_19265</name>
</gene>
<dbReference type="AlphaFoldDB" id="A0A7X6L5R0"/>
<feature type="transmembrane region" description="Helical" evidence="1">
    <location>
        <begin position="20"/>
        <end position="38"/>
    </location>
</feature>
<feature type="transmembrane region" description="Helical" evidence="1">
    <location>
        <begin position="44"/>
        <end position="65"/>
    </location>
</feature>
<keyword evidence="1" id="KW-0472">Membrane</keyword>
<dbReference type="EMBL" id="JAAXOS010000009">
    <property type="protein sequence ID" value="NKY28348.1"/>
    <property type="molecule type" value="Genomic_DNA"/>
</dbReference>
<evidence type="ECO:0000313" key="2">
    <source>
        <dbReference type="EMBL" id="NKY28348.1"/>
    </source>
</evidence>
<evidence type="ECO:0000313" key="3">
    <source>
        <dbReference type="Proteomes" id="UP000540698"/>
    </source>
</evidence>
<dbReference type="Proteomes" id="UP000540698">
    <property type="component" value="Unassembled WGS sequence"/>
</dbReference>
<name>A0A7X6L5R0_9NOCA</name>
<keyword evidence="1" id="KW-1133">Transmembrane helix</keyword>